<keyword evidence="9" id="KW-1185">Reference proteome</keyword>
<dbReference type="AlphaFoldDB" id="A0AAD4MCR2"/>
<sequence>MTESQNKEFDAFLAFFTTFDLHRSVTTAADLSDGATLLEILSTIDAEYFHQPSRTPHEPSENWVLRFNAVKRVYRLMTQYFSDVLGQLTDALEVPDLQALAKDHNISSILLMCRLTLAIAVQCDKNKEFIEKIQRLSEANQHHLMKAIEQVPLNVFNSPPLLDILAFRDDHYYQLQSGRSRILSEKEALEKVYQALLEEHRALQSHLDDVISERDDAFARSRQLVEQAHSRRSDKADAIMKAEIDRLRAELQKSEENLAVAESELEKQTSVVVELTHRVDESQGYADEAARLKDQVDELRHASDRLAKTENVMEKYKKKLQEGADLRQHVKSLEKQNADLVDKNASLEEEYRKVAAYKPLMESYKNQIADLESKAASRSKAYETALFELEQTRTKLRITEEERAKDSEALELYQERVRELELSSHRPMTSDQSKRQSSQSAEPGVLDQGDEDEDLSKRLVGELDDALAGTTMTDLKLQVRRLNRELHDLRTNQLDSSKVLVLENLLDDANRMKSRYEADYLAAHREKLVLQNELEEIRNGKALGDGPEAAIALRQRLNETIDELDNLRKEHTELEVQHNAIIKELTIVKSDLALVNRDQLDILASLRESVNDDKVALEQEVFRLQEQLREAAEKIKMQLEQINSLLLEKVNLQSEGIGQREKMLQRERDFGDLRASVSGKGIPEEVKSRVLGLHEDNVQLREHLKTAQDKLTKARGFIKSQDKLFKEEQAKIRGFTPSSVLDETDSRSQVRILEDEVKRYQRLLGEAHQRYRKEQELLLSAIHTIGMHTARDPFGRSYQQTRALPTSWLGQQRQNVSLVMRGSVMFLLN</sequence>
<feature type="coiled-coil region" evidence="4">
    <location>
        <begin position="472"/>
        <end position="519"/>
    </location>
</feature>
<keyword evidence="2" id="KW-0963">Cytoplasm</keyword>
<feature type="compositionally biased region" description="Polar residues" evidence="5">
    <location>
        <begin position="426"/>
        <end position="441"/>
    </location>
</feature>
<name>A0AAD4MCR2_9AGAM</name>
<gene>
    <name evidence="8" type="ORF">B0F90DRAFT_1623493</name>
</gene>
<evidence type="ECO:0000259" key="7">
    <source>
        <dbReference type="Pfam" id="PF19047"/>
    </source>
</evidence>
<comment type="caution">
    <text evidence="8">The sequence shown here is derived from an EMBL/GenBank/DDBJ whole genome shotgun (WGS) entry which is preliminary data.</text>
</comment>
<dbReference type="GO" id="GO:0005737">
    <property type="term" value="C:cytoplasm"/>
    <property type="evidence" value="ECO:0007669"/>
    <property type="project" value="UniProtKB-SubCell"/>
</dbReference>
<dbReference type="PANTHER" id="PTHR18947">
    <property type="entry name" value="HOOK PROTEINS"/>
    <property type="match status" value="1"/>
</dbReference>
<protein>
    <submittedName>
        <fullName evidence="8">HOOK protein-domain-containing protein</fullName>
    </submittedName>
</protein>
<dbReference type="GO" id="GO:0051959">
    <property type="term" value="F:dynein light intermediate chain binding"/>
    <property type="evidence" value="ECO:0007669"/>
    <property type="project" value="TreeGrafter"/>
</dbReference>
<organism evidence="8 9">
    <name type="scientific">Multifurca ochricompacta</name>
    <dbReference type="NCBI Taxonomy" id="376703"/>
    <lineage>
        <taxon>Eukaryota</taxon>
        <taxon>Fungi</taxon>
        <taxon>Dikarya</taxon>
        <taxon>Basidiomycota</taxon>
        <taxon>Agaricomycotina</taxon>
        <taxon>Agaricomycetes</taxon>
        <taxon>Russulales</taxon>
        <taxon>Russulaceae</taxon>
        <taxon>Multifurca</taxon>
    </lineage>
</organism>
<feature type="coiled-coil region" evidence="4">
    <location>
        <begin position="550"/>
        <end position="655"/>
    </location>
</feature>
<evidence type="ECO:0000256" key="5">
    <source>
        <dbReference type="SAM" id="MobiDB-lite"/>
    </source>
</evidence>
<dbReference type="GO" id="GO:0008017">
    <property type="term" value="F:microtubule binding"/>
    <property type="evidence" value="ECO:0007669"/>
    <property type="project" value="InterPro"/>
</dbReference>
<dbReference type="GO" id="GO:0005815">
    <property type="term" value="C:microtubule organizing center"/>
    <property type="evidence" value="ECO:0007669"/>
    <property type="project" value="TreeGrafter"/>
</dbReference>
<dbReference type="EMBL" id="WTXG01000003">
    <property type="protein sequence ID" value="KAI0306709.1"/>
    <property type="molecule type" value="Genomic_DNA"/>
</dbReference>
<accession>A0AAD4MCR2</accession>
<evidence type="ECO:0000259" key="6">
    <source>
        <dbReference type="Pfam" id="PF05622"/>
    </source>
</evidence>
<proteinExistence type="predicted"/>
<evidence type="ECO:0000313" key="8">
    <source>
        <dbReference type="EMBL" id="KAI0306709.1"/>
    </source>
</evidence>
<dbReference type="InterPro" id="IPR008636">
    <property type="entry name" value="Hook_C"/>
</dbReference>
<evidence type="ECO:0000256" key="2">
    <source>
        <dbReference type="ARBA" id="ARBA00022490"/>
    </source>
</evidence>
<keyword evidence="3 4" id="KW-0175">Coiled coil</keyword>
<dbReference type="Pfam" id="PF19047">
    <property type="entry name" value="HOOK_N"/>
    <property type="match status" value="1"/>
</dbReference>
<evidence type="ECO:0000256" key="3">
    <source>
        <dbReference type="ARBA" id="ARBA00023054"/>
    </source>
</evidence>
<feature type="domain" description="Hook C-terminal" evidence="6">
    <location>
        <begin position="189"/>
        <end position="574"/>
    </location>
</feature>
<dbReference type="PANTHER" id="PTHR18947:SF28">
    <property type="entry name" value="GIRDIN, ISOFORM A"/>
    <property type="match status" value="1"/>
</dbReference>
<dbReference type="Pfam" id="PF05622">
    <property type="entry name" value="HOOK"/>
    <property type="match status" value="1"/>
</dbReference>
<dbReference type="SUPFAM" id="SSF116907">
    <property type="entry name" value="Hook domain"/>
    <property type="match status" value="1"/>
</dbReference>
<dbReference type="InterPro" id="IPR043936">
    <property type="entry name" value="HOOK_N"/>
</dbReference>
<dbReference type="Gene3D" id="1.10.418.10">
    <property type="entry name" value="Calponin-like domain"/>
    <property type="match status" value="1"/>
</dbReference>
<dbReference type="CDD" id="cd22211">
    <property type="entry name" value="HkD_SF"/>
    <property type="match status" value="1"/>
</dbReference>
<dbReference type="Proteomes" id="UP001203297">
    <property type="component" value="Unassembled WGS sequence"/>
</dbReference>
<dbReference type="GO" id="GO:0030705">
    <property type="term" value="P:cytoskeleton-dependent intracellular transport"/>
    <property type="evidence" value="ECO:0007669"/>
    <property type="project" value="InterPro"/>
</dbReference>
<evidence type="ECO:0000256" key="1">
    <source>
        <dbReference type="ARBA" id="ARBA00004496"/>
    </source>
</evidence>
<evidence type="ECO:0000313" key="9">
    <source>
        <dbReference type="Proteomes" id="UP001203297"/>
    </source>
</evidence>
<feature type="region of interest" description="Disordered" evidence="5">
    <location>
        <begin position="421"/>
        <end position="453"/>
    </location>
</feature>
<feature type="domain" description="HOOK N-terminal" evidence="7">
    <location>
        <begin position="9"/>
        <end position="149"/>
    </location>
</feature>
<dbReference type="InterPro" id="IPR036872">
    <property type="entry name" value="CH_dom_sf"/>
</dbReference>
<evidence type="ECO:0000256" key="4">
    <source>
        <dbReference type="SAM" id="Coils"/>
    </source>
</evidence>
<reference evidence="8" key="1">
    <citation type="journal article" date="2022" name="New Phytol.">
        <title>Evolutionary transition to the ectomycorrhizal habit in the genomes of a hyperdiverse lineage of mushroom-forming fungi.</title>
        <authorList>
            <person name="Looney B."/>
            <person name="Miyauchi S."/>
            <person name="Morin E."/>
            <person name="Drula E."/>
            <person name="Courty P.E."/>
            <person name="Kohler A."/>
            <person name="Kuo A."/>
            <person name="LaButti K."/>
            <person name="Pangilinan J."/>
            <person name="Lipzen A."/>
            <person name="Riley R."/>
            <person name="Andreopoulos W."/>
            <person name="He G."/>
            <person name="Johnson J."/>
            <person name="Nolan M."/>
            <person name="Tritt A."/>
            <person name="Barry K.W."/>
            <person name="Grigoriev I.V."/>
            <person name="Nagy L.G."/>
            <person name="Hibbett D."/>
            <person name="Henrissat B."/>
            <person name="Matheny P.B."/>
            <person name="Labbe J."/>
            <person name="Martin F.M."/>
        </authorList>
    </citation>
    <scope>NUCLEOTIDE SEQUENCE</scope>
    <source>
        <strain evidence="8">BPL690</strain>
    </source>
</reference>
<comment type="subcellular location">
    <subcellularLocation>
        <location evidence="1">Cytoplasm</location>
    </subcellularLocation>
</comment>
<feature type="coiled-coil region" evidence="4">
    <location>
        <begin position="179"/>
        <end position="206"/>
    </location>
</feature>
<feature type="coiled-coil region" evidence="4">
    <location>
        <begin position="237"/>
        <end position="416"/>
    </location>
</feature>
<dbReference type="GO" id="GO:0031122">
    <property type="term" value="P:cytoplasmic microtubule organization"/>
    <property type="evidence" value="ECO:0007669"/>
    <property type="project" value="InterPro"/>
</dbReference>